<feature type="compositionally biased region" description="Basic residues" evidence="1">
    <location>
        <begin position="64"/>
        <end position="92"/>
    </location>
</feature>
<reference evidence="2" key="2">
    <citation type="submission" date="2018-05" db="EMBL/GenBank/DDBJ databases">
        <title>OgluRS3 (Oryza glumaepatula Reference Sequence Version 3).</title>
        <authorList>
            <person name="Zhang J."/>
            <person name="Kudrna D."/>
            <person name="Lee S."/>
            <person name="Talag J."/>
            <person name="Welchert J."/>
            <person name="Wing R.A."/>
        </authorList>
    </citation>
    <scope>NUCLEOTIDE SEQUENCE [LARGE SCALE GENOMIC DNA]</scope>
</reference>
<feature type="region of interest" description="Disordered" evidence="1">
    <location>
        <begin position="169"/>
        <end position="204"/>
    </location>
</feature>
<feature type="region of interest" description="Disordered" evidence="1">
    <location>
        <begin position="20"/>
        <end position="146"/>
    </location>
</feature>
<dbReference type="HOGENOM" id="CLU_1345082_0_0_1"/>
<dbReference type="Proteomes" id="UP000026961">
    <property type="component" value="Chromosome 4"/>
</dbReference>
<feature type="compositionally biased region" description="Basic residues" evidence="1">
    <location>
        <begin position="126"/>
        <end position="139"/>
    </location>
</feature>
<name>A0A0D9ZHN4_9ORYZ</name>
<reference evidence="2" key="1">
    <citation type="submission" date="2015-04" db="UniProtKB">
        <authorList>
            <consortium name="EnsemblPlants"/>
        </authorList>
    </citation>
    <scope>IDENTIFICATION</scope>
</reference>
<keyword evidence="3" id="KW-1185">Reference proteome</keyword>
<dbReference type="Gramene" id="OGLUM04G04000.1">
    <property type="protein sequence ID" value="OGLUM04G04000.1"/>
    <property type="gene ID" value="OGLUM04G04000"/>
</dbReference>
<sequence length="204" mass="22827">MDLTRWLQRPPILRELPDEVAAAAARSHHADTRGWDADTRPHLATSGRRPAASGRPAEEEGRKREGRKKKGERGWRRKKKGEPKKKGGGRKKDKTDGRGSEPGGAAAAARIHHLGNGYGCGNDVQRRRRRQLPRAHGSRRFPSLSPSSSLILVDEGLVLSRQAMLNNNVVKEKKGRRKGEKREEYRGRRGKPIAGRSPWRSIAH</sequence>
<feature type="compositionally biased region" description="Basic and acidic residues" evidence="1">
    <location>
        <begin position="28"/>
        <end position="41"/>
    </location>
</feature>
<evidence type="ECO:0000256" key="1">
    <source>
        <dbReference type="SAM" id="MobiDB-lite"/>
    </source>
</evidence>
<evidence type="ECO:0000313" key="2">
    <source>
        <dbReference type="EnsemblPlants" id="OGLUM04G04000.1"/>
    </source>
</evidence>
<accession>A0A0D9ZHN4</accession>
<evidence type="ECO:0008006" key="4">
    <source>
        <dbReference type="Google" id="ProtNLM"/>
    </source>
</evidence>
<protein>
    <recommendedName>
        <fullName evidence="4">DUF834 domain-containing protein</fullName>
    </recommendedName>
</protein>
<evidence type="ECO:0000313" key="3">
    <source>
        <dbReference type="Proteomes" id="UP000026961"/>
    </source>
</evidence>
<dbReference type="AlphaFoldDB" id="A0A0D9ZHN4"/>
<organism evidence="2">
    <name type="scientific">Oryza glumipatula</name>
    <dbReference type="NCBI Taxonomy" id="40148"/>
    <lineage>
        <taxon>Eukaryota</taxon>
        <taxon>Viridiplantae</taxon>
        <taxon>Streptophyta</taxon>
        <taxon>Embryophyta</taxon>
        <taxon>Tracheophyta</taxon>
        <taxon>Spermatophyta</taxon>
        <taxon>Magnoliopsida</taxon>
        <taxon>Liliopsida</taxon>
        <taxon>Poales</taxon>
        <taxon>Poaceae</taxon>
        <taxon>BOP clade</taxon>
        <taxon>Oryzoideae</taxon>
        <taxon>Oryzeae</taxon>
        <taxon>Oryzinae</taxon>
        <taxon>Oryza</taxon>
    </lineage>
</organism>
<proteinExistence type="predicted"/>
<dbReference type="EnsemblPlants" id="OGLUM04G04000.1">
    <property type="protein sequence ID" value="OGLUM04G04000.1"/>
    <property type="gene ID" value="OGLUM04G04000"/>
</dbReference>